<dbReference type="SUPFAM" id="SSF52540">
    <property type="entry name" value="P-loop containing nucleoside triphosphate hydrolases"/>
    <property type="match status" value="1"/>
</dbReference>
<dbReference type="SUPFAM" id="SSF90123">
    <property type="entry name" value="ABC transporter transmembrane region"/>
    <property type="match status" value="1"/>
</dbReference>
<dbReference type="PROSITE" id="PS50893">
    <property type="entry name" value="ABC_TRANSPORTER_2"/>
    <property type="match status" value="1"/>
</dbReference>
<dbReference type="GO" id="GO:0005886">
    <property type="term" value="C:plasma membrane"/>
    <property type="evidence" value="ECO:0007669"/>
    <property type="project" value="UniProtKB-SubCell"/>
</dbReference>
<feature type="domain" description="ABC transporter" evidence="8">
    <location>
        <begin position="202"/>
        <end position="416"/>
    </location>
</feature>
<feature type="transmembrane region" description="Helical" evidence="7">
    <location>
        <begin position="140"/>
        <end position="160"/>
    </location>
</feature>
<dbReference type="EMBL" id="MNVB01000072">
    <property type="protein sequence ID" value="OIO15916.1"/>
    <property type="molecule type" value="Genomic_DNA"/>
</dbReference>
<proteinExistence type="predicted"/>
<dbReference type="InterPro" id="IPR039421">
    <property type="entry name" value="Type_1_exporter"/>
</dbReference>
<keyword evidence="4" id="KW-0067">ATP-binding</keyword>
<evidence type="ECO:0000259" key="8">
    <source>
        <dbReference type="PROSITE" id="PS50893"/>
    </source>
</evidence>
<accession>A0A1J4TUG6</accession>
<organism evidence="10 11">
    <name type="scientific">Candidatus Kuenenbacteria bacterium CG1_02_38_13</name>
    <dbReference type="NCBI Taxonomy" id="1805235"/>
    <lineage>
        <taxon>Bacteria</taxon>
        <taxon>Candidatus Kueneniibacteriota</taxon>
    </lineage>
</organism>
<evidence type="ECO:0000313" key="10">
    <source>
        <dbReference type="EMBL" id="OIO15916.1"/>
    </source>
</evidence>
<dbReference type="InterPro" id="IPR003593">
    <property type="entry name" value="AAA+_ATPase"/>
</dbReference>
<evidence type="ECO:0000256" key="7">
    <source>
        <dbReference type="SAM" id="Phobius"/>
    </source>
</evidence>
<dbReference type="InterPro" id="IPR036640">
    <property type="entry name" value="ABC1_TM_sf"/>
</dbReference>
<gene>
    <name evidence="10" type="ORF">AUJ29_03315</name>
</gene>
<dbReference type="SMART" id="SM00382">
    <property type="entry name" value="AAA"/>
    <property type="match status" value="1"/>
</dbReference>
<evidence type="ECO:0000256" key="3">
    <source>
        <dbReference type="ARBA" id="ARBA00022741"/>
    </source>
</evidence>
<dbReference type="PROSITE" id="PS00211">
    <property type="entry name" value="ABC_TRANSPORTER_1"/>
    <property type="match status" value="1"/>
</dbReference>
<feature type="transmembrane region" description="Helical" evidence="7">
    <location>
        <begin position="27"/>
        <end position="47"/>
    </location>
</feature>
<evidence type="ECO:0008006" key="12">
    <source>
        <dbReference type="Google" id="ProtNLM"/>
    </source>
</evidence>
<evidence type="ECO:0000313" key="11">
    <source>
        <dbReference type="Proteomes" id="UP000182465"/>
    </source>
</evidence>
<protein>
    <recommendedName>
        <fullName evidence="12">ABC transporter domain-containing protein</fullName>
    </recommendedName>
</protein>
<dbReference type="InterPro" id="IPR017871">
    <property type="entry name" value="ABC_transporter-like_CS"/>
</dbReference>
<dbReference type="GO" id="GO:0015421">
    <property type="term" value="F:ABC-type oligopeptide transporter activity"/>
    <property type="evidence" value="ECO:0007669"/>
    <property type="project" value="TreeGrafter"/>
</dbReference>
<evidence type="ECO:0000256" key="2">
    <source>
        <dbReference type="ARBA" id="ARBA00022692"/>
    </source>
</evidence>
<keyword evidence="6 7" id="KW-0472">Membrane</keyword>
<dbReference type="GO" id="GO:0005524">
    <property type="term" value="F:ATP binding"/>
    <property type="evidence" value="ECO:0007669"/>
    <property type="project" value="UniProtKB-KW"/>
</dbReference>
<dbReference type="PANTHER" id="PTHR43394">
    <property type="entry name" value="ATP-DEPENDENT PERMEASE MDL1, MITOCHONDRIAL"/>
    <property type="match status" value="1"/>
</dbReference>
<evidence type="ECO:0000256" key="4">
    <source>
        <dbReference type="ARBA" id="ARBA00022840"/>
    </source>
</evidence>
<feature type="domain" description="ABC transmembrane type-1" evidence="9">
    <location>
        <begin position="1"/>
        <end position="172"/>
    </location>
</feature>
<keyword evidence="5 7" id="KW-1133">Transmembrane helix</keyword>
<dbReference type="Gene3D" id="1.20.1560.10">
    <property type="entry name" value="ABC transporter type 1, transmembrane domain"/>
    <property type="match status" value="1"/>
</dbReference>
<dbReference type="InterPro" id="IPR027417">
    <property type="entry name" value="P-loop_NTPase"/>
</dbReference>
<reference evidence="10" key="1">
    <citation type="journal article" date="2016" name="Environ. Microbiol.">
        <title>Genomic resolution of a cold subsurface aquifer community provides metabolic insights for novel microbes adapted to high CO concentrations.</title>
        <authorList>
            <person name="Probst A.J."/>
            <person name="Castelle C.J."/>
            <person name="Singh A."/>
            <person name="Brown C.T."/>
            <person name="Anantharaman K."/>
            <person name="Sharon I."/>
            <person name="Hug L.A."/>
            <person name="Burstein D."/>
            <person name="Emerson J.B."/>
            <person name="Thomas B.C."/>
            <person name="Banfield J.F."/>
        </authorList>
    </citation>
    <scope>NUCLEOTIDE SEQUENCE [LARGE SCALE GENOMIC DNA]</scope>
    <source>
        <strain evidence="10">CG1_02_38_13</strain>
    </source>
</reference>
<dbReference type="AlphaFoldDB" id="A0A1J4TUG6"/>
<dbReference type="Proteomes" id="UP000182465">
    <property type="component" value="Unassembled WGS sequence"/>
</dbReference>
<sequence>MFDIFWTFAKSISNMTLFFYFTARESVFIAVINLIVLTIFITISTILSRKMVPIADELNKKRASLLESYTDFMSNILTVKRLGIYSFVENKLFRKTDENYDQIQRLQNFHANRWFFLHTLFSFAFLSTIGFLLFQISKGAISASVLILFIAAYTIVRGNIERLSENFKSLMEMKAYINSLDKIISPSELVNEDKEIQKWEEIKFSKVFFQHPGTEKKISIPNFVIKGGEKICVIGKSGEGKTTFLNLFTNFLKPDKGERLIDGQSYEKMNRKFFQKHITMISQETELFNISLRENITLGQKIEEEAIFDIFDKLDLLSWVRNLEDGLETIVGEKGIKLSAGQKQRINLISGVLLNREIVLLDEPTSHLDSATEKKVIDFLADYLADKTAIIVSHRDALRKICDRCYIIKDNSLTEVS</sequence>
<comment type="subcellular location">
    <subcellularLocation>
        <location evidence="1">Cell membrane</location>
        <topology evidence="1">Multi-pass membrane protein</topology>
    </subcellularLocation>
</comment>
<evidence type="ECO:0000259" key="9">
    <source>
        <dbReference type="PROSITE" id="PS50929"/>
    </source>
</evidence>
<dbReference type="GO" id="GO:0016887">
    <property type="term" value="F:ATP hydrolysis activity"/>
    <property type="evidence" value="ECO:0007669"/>
    <property type="project" value="InterPro"/>
</dbReference>
<evidence type="ECO:0000256" key="6">
    <source>
        <dbReference type="ARBA" id="ARBA00023136"/>
    </source>
</evidence>
<dbReference type="PANTHER" id="PTHR43394:SF1">
    <property type="entry name" value="ATP-BINDING CASSETTE SUB-FAMILY B MEMBER 10, MITOCHONDRIAL"/>
    <property type="match status" value="1"/>
</dbReference>
<evidence type="ECO:0000256" key="1">
    <source>
        <dbReference type="ARBA" id="ARBA00004651"/>
    </source>
</evidence>
<dbReference type="Gene3D" id="3.40.50.300">
    <property type="entry name" value="P-loop containing nucleotide triphosphate hydrolases"/>
    <property type="match status" value="1"/>
</dbReference>
<comment type="caution">
    <text evidence="10">The sequence shown here is derived from an EMBL/GenBank/DDBJ whole genome shotgun (WGS) entry which is preliminary data.</text>
</comment>
<keyword evidence="2 7" id="KW-0812">Transmembrane</keyword>
<dbReference type="Pfam" id="PF00005">
    <property type="entry name" value="ABC_tran"/>
    <property type="match status" value="1"/>
</dbReference>
<dbReference type="InterPro" id="IPR003439">
    <property type="entry name" value="ABC_transporter-like_ATP-bd"/>
</dbReference>
<keyword evidence="3" id="KW-0547">Nucleotide-binding</keyword>
<dbReference type="PROSITE" id="PS50929">
    <property type="entry name" value="ABC_TM1F"/>
    <property type="match status" value="1"/>
</dbReference>
<dbReference type="InterPro" id="IPR011527">
    <property type="entry name" value="ABC1_TM_dom"/>
</dbReference>
<evidence type="ECO:0000256" key="5">
    <source>
        <dbReference type="ARBA" id="ARBA00022989"/>
    </source>
</evidence>
<name>A0A1J4TUG6_9BACT</name>
<feature type="transmembrane region" description="Helical" evidence="7">
    <location>
        <begin position="114"/>
        <end position="134"/>
    </location>
</feature>